<dbReference type="Proteomes" id="UP000433101">
    <property type="component" value="Unassembled WGS sequence"/>
</dbReference>
<gene>
    <name evidence="2" type="ORF">GR183_13955</name>
</gene>
<evidence type="ECO:0000313" key="2">
    <source>
        <dbReference type="EMBL" id="MXN66013.1"/>
    </source>
</evidence>
<protein>
    <recommendedName>
        <fullName evidence="4">DUF2946 domain-containing protein</fullName>
    </recommendedName>
</protein>
<keyword evidence="1" id="KW-0732">Signal</keyword>
<keyword evidence="3" id="KW-1185">Reference proteome</keyword>
<evidence type="ECO:0000313" key="3">
    <source>
        <dbReference type="Proteomes" id="UP000433101"/>
    </source>
</evidence>
<dbReference type="RefSeq" id="WP_160776244.1">
    <property type="nucleotide sequence ID" value="NZ_WUMV01000006.1"/>
</dbReference>
<dbReference type="AlphaFoldDB" id="A0A7X3S8N8"/>
<organism evidence="2 3">
    <name type="scientific">Stappia sediminis</name>
    <dbReference type="NCBI Taxonomy" id="2692190"/>
    <lineage>
        <taxon>Bacteria</taxon>
        <taxon>Pseudomonadati</taxon>
        <taxon>Pseudomonadota</taxon>
        <taxon>Alphaproteobacteria</taxon>
        <taxon>Hyphomicrobiales</taxon>
        <taxon>Stappiaceae</taxon>
        <taxon>Stappia</taxon>
    </lineage>
</organism>
<accession>A0A7X3S8N8</accession>
<evidence type="ECO:0000256" key="1">
    <source>
        <dbReference type="SAM" id="SignalP"/>
    </source>
</evidence>
<sequence length="132" mass="13421">MRTRTGILPGLRAERTPVALLVALVLVFNLLASFAATAANGPDAPAGFVICSVSGIAALPVSDDATPHGGDFCACGEACVHLACCAALPGASAEETTVYFPSPRENFLPLRASHAVAGVFLFSQGIRAPPLS</sequence>
<evidence type="ECO:0008006" key="4">
    <source>
        <dbReference type="Google" id="ProtNLM"/>
    </source>
</evidence>
<feature type="signal peptide" evidence="1">
    <location>
        <begin position="1"/>
        <end position="38"/>
    </location>
</feature>
<proteinExistence type="predicted"/>
<reference evidence="2 3" key="1">
    <citation type="submission" date="2019-12" db="EMBL/GenBank/DDBJ databases">
        <authorList>
            <person name="Li M."/>
        </authorList>
    </citation>
    <scope>NUCLEOTIDE SEQUENCE [LARGE SCALE GENOMIC DNA]</scope>
    <source>
        <strain evidence="2 3">GBMRC 2046</strain>
    </source>
</reference>
<feature type="chain" id="PRO_5030861361" description="DUF2946 domain-containing protein" evidence="1">
    <location>
        <begin position="39"/>
        <end position="132"/>
    </location>
</feature>
<name>A0A7X3S8N8_9HYPH</name>
<dbReference type="EMBL" id="WUMV01000006">
    <property type="protein sequence ID" value="MXN66013.1"/>
    <property type="molecule type" value="Genomic_DNA"/>
</dbReference>
<comment type="caution">
    <text evidence="2">The sequence shown here is derived from an EMBL/GenBank/DDBJ whole genome shotgun (WGS) entry which is preliminary data.</text>
</comment>